<evidence type="ECO:0000313" key="3">
    <source>
        <dbReference type="EMBL" id="ESP88267.1"/>
    </source>
</evidence>
<dbReference type="EMBL" id="ASGZ01000030">
    <property type="protein sequence ID" value="ESP88267.1"/>
    <property type="molecule type" value="Genomic_DNA"/>
</dbReference>
<evidence type="ECO:0000259" key="2">
    <source>
        <dbReference type="Pfam" id="PF25213"/>
    </source>
</evidence>
<feature type="domain" description="HVO-A0261-like N-terminal" evidence="2">
    <location>
        <begin position="8"/>
        <end position="78"/>
    </location>
</feature>
<dbReference type="Pfam" id="PF25213">
    <property type="entry name" value="HVO_A0261_N"/>
    <property type="match status" value="1"/>
</dbReference>
<accession>V4IYR2</accession>
<name>V4IYR2_9EURY</name>
<sequence>MEVADVLAKRHRCLRALTEGPRAKRDLVAALDIPRTTLDRAVRELVDAGLAERSEGGHRATVFGREALDAHERYRSRLDGLAAGADLLAALPSDTPLGGAFLDGATVTESTPAAPDRVLDSLLTSVDGTGRFMGVAPVAITGHLETFYATLTDETGDRAPRLVVGREVFDHVLDVQGGMIRERLGNDSLHLRVGPIPFRFGLWVVDDREAGVVVYTDTGVRGVAINDTEEAIAWARDLHDGVWADSTRVTFEMLDDGDADVDADTGDDEA</sequence>
<dbReference type="InterPro" id="IPR036390">
    <property type="entry name" value="WH_DNA-bd_sf"/>
</dbReference>
<dbReference type="InterPro" id="IPR011991">
    <property type="entry name" value="ArsR-like_HTH"/>
</dbReference>
<dbReference type="CDD" id="cd00090">
    <property type="entry name" value="HTH_ARSR"/>
    <property type="match status" value="1"/>
</dbReference>
<reference evidence="3 4" key="1">
    <citation type="journal article" date="2013" name="Genome Announc.">
        <title>Draft Genome Sequence of 'Candidatus Halobonum tyrrellensis' Strain G22, Isolated from the Hypersaline Waters of Lake Tyrrell, Australia.</title>
        <authorList>
            <person name="Ugalde J.A."/>
            <person name="Narasingarao P."/>
            <person name="Kuo S."/>
            <person name="Podell S."/>
            <person name="Allen E.E."/>
        </authorList>
    </citation>
    <scope>NUCLEOTIDE SEQUENCE [LARGE SCALE GENOMIC DNA]</scope>
    <source>
        <strain evidence="3 4">G22</strain>
    </source>
</reference>
<dbReference type="Pfam" id="PF08350">
    <property type="entry name" value="FilR1_middle"/>
    <property type="match status" value="1"/>
</dbReference>
<dbReference type="InterPro" id="IPR036388">
    <property type="entry name" value="WH-like_DNA-bd_sf"/>
</dbReference>
<protein>
    <recommendedName>
        <fullName evidence="5">HTH marR-type domain-containing protein</fullName>
    </recommendedName>
</protein>
<dbReference type="eggNOG" id="arCOG02809">
    <property type="taxonomic scope" value="Archaea"/>
</dbReference>
<dbReference type="Proteomes" id="UP000017840">
    <property type="component" value="Unassembled WGS sequence"/>
</dbReference>
<dbReference type="InterPro" id="IPR057527">
    <property type="entry name" value="HVO_A0261-like_N"/>
</dbReference>
<gene>
    <name evidence="3" type="ORF">K933_09901</name>
</gene>
<keyword evidence="4" id="KW-1185">Reference proteome</keyword>
<dbReference type="Gene3D" id="1.10.10.10">
    <property type="entry name" value="Winged helix-like DNA-binding domain superfamily/Winged helix DNA-binding domain"/>
    <property type="match status" value="1"/>
</dbReference>
<comment type="caution">
    <text evidence="3">The sequence shown here is derived from an EMBL/GenBank/DDBJ whole genome shotgun (WGS) entry which is preliminary data.</text>
</comment>
<evidence type="ECO:0000313" key="4">
    <source>
        <dbReference type="Proteomes" id="UP000017840"/>
    </source>
</evidence>
<evidence type="ECO:0008006" key="5">
    <source>
        <dbReference type="Google" id="ProtNLM"/>
    </source>
</evidence>
<dbReference type="AlphaFoldDB" id="V4IYR2"/>
<organism evidence="3 4">
    <name type="scientific">Candidatus Halobonum tyrrellensis G22</name>
    <dbReference type="NCBI Taxonomy" id="1324957"/>
    <lineage>
        <taxon>Archaea</taxon>
        <taxon>Methanobacteriati</taxon>
        <taxon>Methanobacteriota</taxon>
        <taxon>Stenosarchaea group</taxon>
        <taxon>Halobacteria</taxon>
        <taxon>Halobacteriales</taxon>
        <taxon>Haloferacaceae</taxon>
        <taxon>Candidatus Halobonum</taxon>
    </lineage>
</organism>
<proteinExistence type="predicted"/>
<feature type="domain" description="Methanogenesis regulatory protein FilR1 middle" evidence="1">
    <location>
        <begin position="115"/>
        <end position="244"/>
    </location>
</feature>
<dbReference type="SUPFAM" id="SSF46785">
    <property type="entry name" value="Winged helix' DNA-binding domain"/>
    <property type="match status" value="1"/>
</dbReference>
<dbReference type="STRING" id="1324957.K933_09901"/>
<dbReference type="InterPro" id="IPR013561">
    <property type="entry name" value="FilR1_middle_dom"/>
</dbReference>
<evidence type="ECO:0000259" key="1">
    <source>
        <dbReference type="Pfam" id="PF08350"/>
    </source>
</evidence>